<dbReference type="SMART" id="SM00385">
    <property type="entry name" value="CYCLIN"/>
    <property type="match status" value="2"/>
</dbReference>
<evidence type="ECO:0000256" key="2">
    <source>
        <dbReference type="ARBA" id="ARBA00022618"/>
    </source>
</evidence>
<dbReference type="AlphaFoldDB" id="A0AAY4CEW8"/>
<dbReference type="InterPro" id="IPR006671">
    <property type="entry name" value="Cyclin_N"/>
</dbReference>
<keyword evidence="4" id="KW-0131">Cell cycle</keyword>
<dbReference type="InterPro" id="IPR048258">
    <property type="entry name" value="Cyclins_cyclin-box"/>
</dbReference>
<dbReference type="InterPro" id="IPR004367">
    <property type="entry name" value="Cyclin_C-dom"/>
</dbReference>
<keyword evidence="2" id="KW-0132">Cell division</keyword>
<organism evidence="8 9">
    <name type="scientific">Denticeps clupeoides</name>
    <name type="common">denticle herring</name>
    <dbReference type="NCBI Taxonomy" id="299321"/>
    <lineage>
        <taxon>Eukaryota</taxon>
        <taxon>Metazoa</taxon>
        <taxon>Chordata</taxon>
        <taxon>Craniata</taxon>
        <taxon>Vertebrata</taxon>
        <taxon>Euteleostomi</taxon>
        <taxon>Actinopterygii</taxon>
        <taxon>Neopterygii</taxon>
        <taxon>Teleostei</taxon>
        <taxon>Clupei</taxon>
        <taxon>Clupeiformes</taxon>
        <taxon>Denticipitoidei</taxon>
        <taxon>Denticipitidae</taxon>
        <taxon>Denticeps</taxon>
    </lineage>
</organism>
<proteinExistence type="inferred from homology"/>
<dbReference type="PROSITE" id="PS00292">
    <property type="entry name" value="CYCLINS"/>
    <property type="match status" value="1"/>
</dbReference>
<evidence type="ECO:0000259" key="7">
    <source>
        <dbReference type="SMART" id="SM01332"/>
    </source>
</evidence>
<evidence type="ECO:0000256" key="5">
    <source>
        <dbReference type="RuleBase" id="RU000383"/>
    </source>
</evidence>
<dbReference type="InterPro" id="IPR013763">
    <property type="entry name" value="Cyclin-like_dom"/>
</dbReference>
<sequence length="413" mass="46090">MHSKINLTLKKTELVKTWQHSTSRHQLVLAASQVTWGLIEEGASPSLNLYCWEEEGGLYLLWRWGFKCLRSWLKIFGGLVNSRLPGKVAAAMPYFLRSRVPLGNASNLNGPDKCVAAKVKCADQPPGKQKNLHGHQVQECAPPAFSSVLLVDVDSVDAGEYVKDIYTYLGQLEVALGVKQSFLDGQEVSDTMRSIVIDWLVQIHKQFKLQQETLYMAVGVLDRFLQVSPVTKKYLQLVAVTAMLISSKYEDIFPPTVEDCVYVTAYTYSCSDVCGMERVILKALNYSLGRPVPVHFLRRASKVGPKEYGLAKYLMELTLLDYTLAHHPPSLIAAAAFALSLKVLKFGGWSPVLQHYTGYTESSLLPVMASIVQLLEGMHSGRTKHQFIKLKYESPRLLSVSCLSEISAFIKGR</sequence>
<reference evidence="8" key="2">
    <citation type="submission" date="2025-08" db="UniProtKB">
        <authorList>
            <consortium name="Ensembl"/>
        </authorList>
    </citation>
    <scope>IDENTIFICATION</scope>
</reference>
<keyword evidence="3 5" id="KW-0195">Cyclin</keyword>
<dbReference type="GO" id="GO:0051301">
    <property type="term" value="P:cell division"/>
    <property type="evidence" value="ECO:0007669"/>
    <property type="project" value="UniProtKB-KW"/>
</dbReference>
<evidence type="ECO:0000256" key="3">
    <source>
        <dbReference type="ARBA" id="ARBA00023127"/>
    </source>
</evidence>
<dbReference type="FunFam" id="1.10.472.10:FF:000001">
    <property type="entry name" value="G2/mitotic-specific cyclin"/>
    <property type="match status" value="1"/>
</dbReference>
<evidence type="ECO:0000256" key="4">
    <source>
        <dbReference type="ARBA" id="ARBA00023306"/>
    </source>
</evidence>
<accession>A0AAY4CEW8</accession>
<dbReference type="Gene3D" id="1.10.472.10">
    <property type="entry name" value="Cyclin-like"/>
    <property type="match status" value="2"/>
</dbReference>
<name>A0AAY4CEW8_9TELE</name>
<dbReference type="Pfam" id="PF02984">
    <property type="entry name" value="Cyclin_C"/>
    <property type="match status" value="1"/>
</dbReference>
<dbReference type="PANTHER" id="PTHR10177">
    <property type="entry name" value="CYCLINS"/>
    <property type="match status" value="1"/>
</dbReference>
<protein>
    <submittedName>
        <fullName evidence="8">Uncharacterized protein</fullName>
    </submittedName>
</protein>
<dbReference type="InterPro" id="IPR036915">
    <property type="entry name" value="Cyclin-like_sf"/>
</dbReference>
<dbReference type="InterPro" id="IPR039361">
    <property type="entry name" value="Cyclin"/>
</dbReference>
<dbReference type="CDD" id="cd20507">
    <property type="entry name" value="CYCLIN_CCNB1-like_rpt1"/>
    <property type="match status" value="1"/>
</dbReference>
<feature type="domain" description="Cyclin C-terminal" evidence="7">
    <location>
        <begin position="291"/>
        <end position="406"/>
    </location>
</feature>
<dbReference type="SMART" id="SM01332">
    <property type="entry name" value="Cyclin_C"/>
    <property type="match status" value="1"/>
</dbReference>
<gene>
    <name evidence="8" type="primary">LOC114766351</name>
</gene>
<keyword evidence="9" id="KW-1185">Reference proteome</keyword>
<evidence type="ECO:0000256" key="1">
    <source>
        <dbReference type="ARBA" id="ARBA00006955"/>
    </source>
</evidence>
<evidence type="ECO:0000259" key="6">
    <source>
        <dbReference type="SMART" id="SM00385"/>
    </source>
</evidence>
<dbReference type="Ensembl" id="ENSDCDT00010039316.1">
    <property type="protein sequence ID" value="ENSDCDP00010031735.1"/>
    <property type="gene ID" value="ENSDCDG00010020229.1"/>
</dbReference>
<dbReference type="GeneTree" id="ENSGT00940000154586"/>
<dbReference type="Pfam" id="PF00134">
    <property type="entry name" value="Cyclin_N"/>
    <property type="match status" value="1"/>
</dbReference>
<dbReference type="Proteomes" id="UP000694580">
    <property type="component" value="Chromosome 16"/>
</dbReference>
<reference evidence="8" key="3">
    <citation type="submission" date="2025-09" db="UniProtKB">
        <authorList>
            <consortium name="Ensembl"/>
        </authorList>
    </citation>
    <scope>IDENTIFICATION</scope>
</reference>
<reference evidence="8 9" key="1">
    <citation type="submission" date="2020-06" db="EMBL/GenBank/DDBJ databases">
        <authorList>
            <consortium name="Wellcome Sanger Institute Data Sharing"/>
        </authorList>
    </citation>
    <scope>NUCLEOTIDE SEQUENCE [LARGE SCALE GENOMIC DNA]</scope>
</reference>
<dbReference type="SUPFAM" id="SSF47954">
    <property type="entry name" value="Cyclin-like"/>
    <property type="match status" value="2"/>
</dbReference>
<comment type="similarity">
    <text evidence="1">Belongs to the cyclin family. Cyclin AB subfamily.</text>
</comment>
<feature type="domain" description="Cyclin-like" evidence="6">
    <location>
        <begin position="198"/>
        <end position="282"/>
    </location>
</feature>
<evidence type="ECO:0000313" key="8">
    <source>
        <dbReference type="Ensembl" id="ENSDCDP00010031735.1"/>
    </source>
</evidence>
<feature type="domain" description="Cyclin-like" evidence="6">
    <location>
        <begin position="295"/>
        <end position="373"/>
    </location>
</feature>
<evidence type="ECO:0000313" key="9">
    <source>
        <dbReference type="Proteomes" id="UP000694580"/>
    </source>
</evidence>